<dbReference type="EMBL" id="FPBK01000007">
    <property type="protein sequence ID" value="SFU56697.1"/>
    <property type="molecule type" value="Genomic_DNA"/>
</dbReference>
<protein>
    <submittedName>
        <fullName evidence="1">Uncharacterized protein</fullName>
    </submittedName>
</protein>
<organism evidence="1 2">
    <name type="scientific">Pustulibacterium marinum</name>
    <dbReference type="NCBI Taxonomy" id="1224947"/>
    <lineage>
        <taxon>Bacteria</taxon>
        <taxon>Pseudomonadati</taxon>
        <taxon>Bacteroidota</taxon>
        <taxon>Flavobacteriia</taxon>
        <taxon>Flavobacteriales</taxon>
        <taxon>Flavobacteriaceae</taxon>
        <taxon>Pustulibacterium</taxon>
    </lineage>
</organism>
<dbReference type="AlphaFoldDB" id="A0A1I7H7N1"/>
<keyword evidence="2" id="KW-1185">Reference proteome</keyword>
<proteinExistence type="predicted"/>
<dbReference type="Proteomes" id="UP000199138">
    <property type="component" value="Unassembled WGS sequence"/>
</dbReference>
<name>A0A1I7H7N1_9FLAO</name>
<evidence type="ECO:0000313" key="2">
    <source>
        <dbReference type="Proteomes" id="UP000199138"/>
    </source>
</evidence>
<evidence type="ECO:0000313" key="1">
    <source>
        <dbReference type="EMBL" id="SFU56697.1"/>
    </source>
</evidence>
<reference evidence="1 2" key="1">
    <citation type="submission" date="2016-10" db="EMBL/GenBank/DDBJ databases">
        <authorList>
            <person name="de Groot N.N."/>
        </authorList>
    </citation>
    <scope>NUCLEOTIDE SEQUENCE [LARGE SCALE GENOMIC DNA]</scope>
    <source>
        <strain evidence="1 2">CGMCC 1.12333</strain>
    </source>
</reference>
<dbReference type="STRING" id="1224947.SAMN05216480_107169"/>
<gene>
    <name evidence="1" type="ORF">SAMN05216480_107169</name>
</gene>
<sequence length="64" mass="7769">MLLAELYNPLDQQLVEKRKLYFKYKTSYNNISLDSVKKDYLFYQKTYKSFHISSIPISTPRRNE</sequence>
<accession>A0A1I7H7N1</accession>